<proteinExistence type="predicted"/>
<evidence type="ECO:0000313" key="4">
    <source>
        <dbReference type="Proteomes" id="UP000005239"/>
    </source>
</evidence>
<accession>A0A2A6C1K7</accession>
<dbReference type="GO" id="GO:0003729">
    <property type="term" value="F:mRNA binding"/>
    <property type="evidence" value="ECO:0000318"/>
    <property type="project" value="GO_Central"/>
</dbReference>
<dbReference type="EnsemblMetazoa" id="PPA42007.1">
    <property type="protein sequence ID" value="PPA42007.1"/>
    <property type="gene ID" value="WBGene00280376"/>
</dbReference>
<feature type="coiled-coil region" evidence="1">
    <location>
        <begin position="28"/>
        <end position="62"/>
    </location>
</feature>
<dbReference type="AlphaFoldDB" id="A0A2A6C1K7"/>
<feature type="compositionally biased region" description="Basic and acidic residues" evidence="2">
    <location>
        <begin position="65"/>
        <end position="80"/>
    </location>
</feature>
<dbReference type="GO" id="GO:0048024">
    <property type="term" value="P:regulation of mRNA splicing, via spliceosome"/>
    <property type="evidence" value="ECO:0000318"/>
    <property type="project" value="GO_Central"/>
</dbReference>
<keyword evidence="1" id="KW-0175">Coiled coil</keyword>
<feature type="region of interest" description="Disordered" evidence="2">
    <location>
        <begin position="65"/>
        <end position="136"/>
    </location>
</feature>
<reference evidence="4" key="1">
    <citation type="journal article" date="2008" name="Nat. Genet.">
        <title>The Pristionchus pacificus genome provides a unique perspective on nematode lifestyle and parasitism.</title>
        <authorList>
            <person name="Dieterich C."/>
            <person name="Clifton S.W."/>
            <person name="Schuster L.N."/>
            <person name="Chinwalla A."/>
            <person name="Delehaunty K."/>
            <person name="Dinkelacker I."/>
            <person name="Fulton L."/>
            <person name="Fulton R."/>
            <person name="Godfrey J."/>
            <person name="Minx P."/>
            <person name="Mitreva M."/>
            <person name="Roeseler W."/>
            <person name="Tian H."/>
            <person name="Witte H."/>
            <person name="Yang S.P."/>
            <person name="Wilson R.K."/>
            <person name="Sommer R.J."/>
        </authorList>
    </citation>
    <scope>NUCLEOTIDE SEQUENCE [LARGE SCALE GENOMIC DNA]</scope>
    <source>
        <strain evidence="4">PS312</strain>
    </source>
</reference>
<evidence type="ECO:0000256" key="1">
    <source>
        <dbReference type="SAM" id="Coils"/>
    </source>
</evidence>
<feature type="region of interest" description="Disordered" evidence="2">
    <location>
        <begin position="291"/>
        <end position="352"/>
    </location>
</feature>
<feature type="compositionally biased region" description="Low complexity" evidence="2">
    <location>
        <begin position="343"/>
        <end position="352"/>
    </location>
</feature>
<name>A0A2A6C1K7_PRIPA</name>
<feature type="compositionally biased region" description="Polar residues" evidence="2">
    <location>
        <begin position="320"/>
        <end position="333"/>
    </location>
</feature>
<accession>A0A8R1UYJ1</accession>
<reference evidence="3" key="2">
    <citation type="submission" date="2022-06" db="UniProtKB">
        <authorList>
            <consortium name="EnsemblMetazoa"/>
        </authorList>
    </citation>
    <scope>IDENTIFICATION</scope>
    <source>
        <strain evidence="3">PS312</strain>
    </source>
</reference>
<dbReference type="GO" id="GO:0005634">
    <property type="term" value="C:nucleus"/>
    <property type="evidence" value="ECO:0000318"/>
    <property type="project" value="GO_Central"/>
</dbReference>
<feature type="region of interest" description="Disordered" evidence="2">
    <location>
        <begin position="148"/>
        <end position="175"/>
    </location>
</feature>
<sequence>MTSEAVVSLFTASLAATEQALADEFIKARQAESALATAHARIQKLEMELLLARAESAQWRNRFEPEAERRVWESERRELQRGPAAQQAGAGDCPFTSRTTSSAQPDEEEHSPAPHVPSPPATTRKQPDDPTPPVTATVQEPRSLIAASSTVEPVASPPVSSPPPSSLSHFTRTPALPRVEQIGPMSVKVYVEQDRYPKAIEADSGCVVRVRAEGSKNDFCGPPYVLIHRDGPGCQAGLAKVHEAAARVQKILTPPPNGRDELWLQQHQRLRELDAARGVGVRLPKVLVSDRSAPHQPHGLKRLKSTEEIDPNHYDIVEGSRSTPSLVRSSETCPVSSPPPSLLPHFTSPAVR</sequence>
<keyword evidence="4" id="KW-1185">Reference proteome</keyword>
<dbReference type="Proteomes" id="UP000005239">
    <property type="component" value="Unassembled WGS sequence"/>
</dbReference>
<evidence type="ECO:0000313" key="3">
    <source>
        <dbReference type="EnsemblMetazoa" id="PPA42007.1"/>
    </source>
</evidence>
<protein>
    <submittedName>
        <fullName evidence="3">Uncharacterized protein</fullName>
    </submittedName>
</protein>
<gene>
    <name evidence="3" type="primary">WBGene00280376</name>
</gene>
<organism evidence="3 4">
    <name type="scientific">Pristionchus pacificus</name>
    <name type="common">Parasitic nematode worm</name>
    <dbReference type="NCBI Taxonomy" id="54126"/>
    <lineage>
        <taxon>Eukaryota</taxon>
        <taxon>Metazoa</taxon>
        <taxon>Ecdysozoa</taxon>
        <taxon>Nematoda</taxon>
        <taxon>Chromadorea</taxon>
        <taxon>Rhabditida</taxon>
        <taxon>Rhabditina</taxon>
        <taxon>Diplogasteromorpha</taxon>
        <taxon>Diplogasteroidea</taxon>
        <taxon>Neodiplogasteridae</taxon>
        <taxon>Pristionchus</taxon>
    </lineage>
</organism>
<feature type="compositionally biased region" description="Pro residues" evidence="2">
    <location>
        <begin position="155"/>
        <end position="165"/>
    </location>
</feature>
<evidence type="ECO:0000256" key="2">
    <source>
        <dbReference type="SAM" id="MobiDB-lite"/>
    </source>
</evidence>
<feature type="compositionally biased region" description="Basic and acidic residues" evidence="2">
    <location>
        <begin position="304"/>
        <end position="318"/>
    </location>
</feature>